<dbReference type="PANTHER" id="PTHR30627">
    <property type="entry name" value="PEPTIDOGLYCAN D,D-TRANSPEPTIDASE"/>
    <property type="match status" value="1"/>
</dbReference>
<dbReference type="GO" id="GO:0071555">
    <property type="term" value="P:cell wall organization"/>
    <property type="evidence" value="ECO:0007669"/>
    <property type="project" value="UniProtKB-KW"/>
</dbReference>
<evidence type="ECO:0000256" key="1">
    <source>
        <dbReference type="ARBA" id="ARBA00004162"/>
    </source>
</evidence>
<feature type="transmembrane region" description="Helical" evidence="11">
    <location>
        <begin position="27"/>
        <end position="51"/>
    </location>
</feature>
<comment type="caution">
    <text evidence="14">The sequence shown here is derived from an EMBL/GenBank/DDBJ whole genome shotgun (WGS) entry which is preliminary data.</text>
</comment>
<protein>
    <submittedName>
        <fullName evidence="14">Penicillin binding protein 2B</fullName>
    </submittedName>
</protein>
<dbReference type="GO" id="GO:0008360">
    <property type="term" value="P:regulation of cell shape"/>
    <property type="evidence" value="ECO:0007669"/>
    <property type="project" value="UniProtKB-KW"/>
</dbReference>
<dbReference type="Gene3D" id="3.90.1310.10">
    <property type="entry name" value="Penicillin-binding protein 2a (Domain 2)"/>
    <property type="match status" value="1"/>
</dbReference>
<dbReference type="InterPro" id="IPR001460">
    <property type="entry name" value="PCN-bd_Tpept"/>
</dbReference>
<feature type="region of interest" description="Disordered" evidence="10">
    <location>
        <begin position="606"/>
        <end position="625"/>
    </location>
</feature>
<feature type="domain" description="Penicillin-binding protein transpeptidase" evidence="12">
    <location>
        <begin position="350"/>
        <end position="676"/>
    </location>
</feature>
<evidence type="ECO:0000256" key="6">
    <source>
        <dbReference type="ARBA" id="ARBA00022984"/>
    </source>
</evidence>
<evidence type="ECO:0000256" key="8">
    <source>
        <dbReference type="ARBA" id="ARBA00023136"/>
    </source>
</evidence>
<comment type="similarity">
    <text evidence="2">Belongs to the transpeptidase family.</text>
</comment>
<keyword evidence="9" id="KW-0961">Cell wall biogenesis/degradation</keyword>
<keyword evidence="7 11" id="KW-1133">Transmembrane helix</keyword>
<dbReference type="PANTHER" id="PTHR30627:SF2">
    <property type="entry name" value="PEPTIDOGLYCAN D,D-TRANSPEPTIDASE MRDA"/>
    <property type="match status" value="1"/>
</dbReference>
<evidence type="ECO:0000259" key="12">
    <source>
        <dbReference type="Pfam" id="PF00905"/>
    </source>
</evidence>
<evidence type="ECO:0000256" key="5">
    <source>
        <dbReference type="ARBA" id="ARBA00022960"/>
    </source>
</evidence>
<feature type="region of interest" description="Disordered" evidence="10">
    <location>
        <begin position="1"/>
        <end position="22"/>
    </location>
</feature>
<dbReference type="GO" id="GO:0009252">
    <property type="term" value="P:peptidoglycan biosynthetic process"/>
    <property type="evidence" value="ECO:0007669"/>
    <property type="project" value="UniProtKB-KW"/>
</dbReference>
<keyword evidence="6" id="KW-0573">Peptidoglycan synthesis</keyword>
<accession>A0A0R1VAR5</accession>
<dbReference type="GO" id="GO:0005886">
    <property type="term" value="C:plasma membrane"/>
    <property type="evidence" value="ECO:0007669"/>
    <property type="project" value="UniProtKB-SubCell"/>
</dbReference>
<evidence type="ECO:0000256" key="11">
    <source>
        <dbReference type="SAM" id="Phobius"/>
    </source>
</evidence>
<feature type="compositionally biased region" description="Basic residues" evidence="10">
    <location>
        <begin position="13"/>
        <end position="22"/>
    </location>
</feature>
<name>A0A0R1VAR5_9LACO</name>
<keyword evidence="5" id="KW-0133">Cell shape</keyword>
<evidence type="ECO:0000256" key="10">
    <source>
        <dbReference type="SAM" id="MobiDB-lite"/>
    </source>
</evidence>
<dbReference type="Pfam" id="PF03717">
    <property type="entry name" value="PBP_dimer"/>
    <property type="match status" value="1"/>
</dbReference>
<dbReference type="SUPFAM" id="SSF56601">
    <property type="entry name" value="beta-lactamase/transpeptidase-like"/>
    <property type="match status" value="1"/>
</dbReference>
<dbReference type="AlphaFoldDB" id="A0A0R1VAR5"/>
<dbReference type="InterPro" id="IPR050515">
    <property type="entry name" value="Beta-lactam/transpept"/>
</dbReference>
<feature type="compositionally biased region" description="Polar residues" evidence="10">
    <location>
        <begin position="1"/>
        <end position="10"/>
    </location>
</feature>
<dbReference type="GO" id="GO:0008658">
    <property type="term" value="F:penicillin binding"/>
    <property type="evidence" value="ECO:0007669"/>
    <property type="project" value="InterPro"/>
</dbReference>
<dbReference type="RefSeq" id="WP_056937221.1">
    <property type="nucleotide sequence ID" value="NZ_AZFN01000009.1"/>
</dbReference>
<dbReference type="SUPFAM" id="SSF56519">
    <property type="entry name" value="Penicillin binding protein dimerisation domain"/>
    <property type="match status" value="1"/>
</dbReference>
<keyword evidence="4 11" id="KW-0812">Transmembrane</keyword>
<proteinExistence type="inferred from homology"/>
<sequence>MLHKNSNQSTRSRERRRQRRRVKSPTLPIRLHVLLWISGILMVMLGARLFYMQILQGSYYKSAVRNSNTYTRTTNVQRGLIFDSTGSALVTNQAHKAVTYTKSSGTSSSDVYKLANRLSKYLTVDTDNLSTADQEAYYLANTKNYQAVLKKIKTSDADSSTEQYEKALRYLEKHPSVYKLTASQKNSAQLYTTMNSSYTMSTTYLKKSGVTSKEIAEIGEHLSQLPGIKLSTAWTRKYADDDITSLTGSVSTNGLPSDQLKTLLAQGYSRNDSVGTSLLEKQYQSALAGIKGTTKITTNGNKVTKEKTTYAGQRGSSLVLTINYNFQKKVQQILSDNYSSAGNTYSTGVYAVVMNPNTGAVYAMAGIDRDPSTGKETVDETGAITQAMTMGSVVKGATLIAGFLEGVITPSNNTLTDMPIKLAGTSAKTSWFNKTGSANQSLTAAQALQVSSNSYMMQIAMKIGGFTYRSGAHLALKSNIFSKLRYYYNMVGLGTKTGIDLPGEVSGYEGSSTSSDQGKALDLSYGNYDEYTVMQLAQYMSTIANGGKKMKPYLVKQIRQTTSTGSLGKVEYTAHPTVQSTLPVTKSELNIIKRGLYLVTHGTDSNTTAKSLGSETPSISGKTGTAETYYNGNSTTTLSFAGYAPSDNPQVVVALGINGATDDDSGANITMAKEIFSAYWSIVKNNSSSN</sequence>
<evidence type="ECO:0000259" key="13">
    <source>
        <dbReference type="Pfam" id="PF03717"/>
    </source>
</evidence>
<dbReference type="InterPro" id="IPR036138">
    <property type="entry name" value="PBP_dimer_sf"/>
</dbReference>
<dbReference type="Proteomes" id="UP000051739">
    <property type="component" value="Unassembled WGS sequence"/>
</dbReference>
<dbReference type="Pfam" id="PF00905">
    <property type="entry name" value="Transpeptidase"/>
    <property type="match status" value="1"/>
</dbReference>
<evidence type="ECO:0000256" key="4">
    <source>
        <dbReference type="ARBA" id="ARBA00022692"/>
    </source>
</evidence>
<comment type="subcellular location">
    <subcellularLocation>
        <location evidence="1">Cell membrane</location>
        <topology evidence="1">Single-pass membrane protein</topology>
    </subcellularLocation>
</comment>
<keyword evidence="15" id="KW-1185">Reference proteome</keyword>
<evidence type="ECO:0000313" key="14">
    <source>
        <dbReference type="EMBL" id="KRM02558.1"/>
    </source>
</evidence>
<reference evidence="14 15" key="1">
    <citation type="journal article" date="2015" name="Genome Announc.">
        <title>Expanding the biotechnology potential of lactobacilli through comparative genomics of 213 strains and associated genera.</title>
        <authorList>
            <person name="Sun Z."/>
            <person name="Harris H.M."/>
            <person name="McCann A."/>
            <person name="Guo C."/>
            <person name="Argimon S."/>
            <person name="Zhang W."/>
            <person name="Yang X."/>
            <person name="Jeffery I.B."/>
            <person name="Cooney J.C."/>
            <person name="Kagawa T.F."/>
            <person name="Liu W."/>
            <person name="Song Y."/>
            <person name="Salvetti E."/>
            <person name="Wrobel A."/>
            <person name="Rasinkangas P."/>
            <person name="Parkhill J."/>
            <person name="Rea M.C."/>
            <person name="O'Sullivan O."/>
            <person name="Ritari J."/>
            <person name="Douillard F.P."/>
            <person name="Paul Ross R."/>
            <person name="Yang R."/>
            <person name="Briner A.E."/>
            <person name="Felis G.E."/>
            <person name="de Vos W.M."/>
            <person name="Barrangou R."/>
            <person name="Klaenhammer T.R."/>
            <person name="Caufield P.W."/>
            <person name="Cui Y."/>
            <person name="Zhang H."/>
            <person name="O'Toole P.W."/>
        </authorList>
    </citation>
    <scope>NUCLEOTIDE SEQUENCE [LARGE SCALE GENOMIC DNA]</scope>
    <source>
        <strain evidence="14 15">DSM 16045</strain>
    </source>
</reference>
<dbReference type="PATRIC" id="fig|1423749.3.peg.1792"/>
<evidence type="ECO:0000256" key="2">
    <source>
        <dbReference type="ARBA" id="ARBA00007171"/>
    </source>
</evidence>
<keyword evidence="8 11" id="KW-0472">Membrane</keyword>
<organism evidence="14 15">
    <name type="scientific">Limosilactobacillus gastricus DSM 16045</name>
    <dbReference type="NCBI Taxonomy" id="1423749"/>
    <lineage>
        <taxon>Bacteria</taxon>
        <taxon>Bacillati</taxon>
        <taxon>Bacillota</taxon>
        <taxon>Bacilli</taxon>
        <taxon>Lactobacillales</taxon>
        <taxon>Lactobacillaceae</taxon>
        <taxon>Limosilactobacillus</taxon>
    </lineage>
</organism>
<dbReference type="GO" id="GO:0071972">
    <property type="term" value="F:peptidoglycan L,D-transpeptidase activity"/>
    <property type="evidence" value="ECO:0007669"/>
    <property type="project" value="TreeGrafter"/>
</dbReference>
<feature type="domain" description="Penicillin-binding protein dimerisation" evidence="13">
    <location>
        <begin position="74"/>
        <end position="303"/>
    </location>
</feature>
<dbReference type="InterPro" id="IPR005311">
    <property type="entry name" value="PBP_dimer"/>
</dbReference>
<evidence type="ECO:0000256" key="9">
    <source>
        <dbReference type="ARBA" id="ARBA00023316"/>
    </source>
</evidence>
<dbReference type="Gene3D" id="3.40.710.10">
    <property type="entry name" value="DD-peptidase/beta-lactamase superfamily"/>
    <property type="match status" value="1"/>
</dbReference>
<evidence type="ECO:0000313" key="15">
    <source>
        <dbReference type="Proteomes" id="UP000051739"/>
    </source>
</evidence>
<dbReference type="Gene3D" id="1.10.10.1230">
    <property type="entry name" value="Penicillin-binding protein, N-terminal non-catalytic domain, head sub-domain"/>
    <property type="match status" value="1"/>
</dbReference>
<gene>
    <name evidence="14" type="ORF">FC60_GL001732</name>
</gene>
<keyword evidence="3" id="KW-1003">Cell membrane</keyword>
<dbReference type="InterPro" id="IPR012338">
    <property type="entry name" value="Beta-lactam/transpept-like"/>
</dbReference>
<evidence type="ECO:0000256" key="3">
    <source>
        <dbReference type="ARBA" id="ARBA00022475"/>
    </source>
</evidence>
<dbReference type="EMBL" id="AZFN01000009">
    <property type="protein sequence ID" value="KRM02558.1"/>
    <property type="molecule type" value="Genomic_DNA"/>
</dbReference>
<evidence type="ECO:0000256" key="7">
    <source>
        <dbReference type="ARBA" id="ARBA00022989"/>
    </source>
</evidence>